<feature type="domain" description="HTH araC/xylS-type" evidence="3">
    <location>
        <begin position="222"/>
        <end position="320"/>
    </location>
</feature>
<dbReference type="GO" id="GO:0003700">
    <property type="term" value="F:DNA-binding transcription factor activity"/>
    <property type="evidence" value="ECO:0007669"/>
    <property type="project" value="InterPro"/>
</dbReference>
<dbReference type="GO" id="GO:0043565">
    <property type="term" value="F:sequence-specific DNA binding"/>
    <property type="evidence" value="ECO:0007669"/>
    <property type="project" value="InterPro"/>
</dbReference>
<dbReference type="Proteomes" id="UP000198769">
    <property type="component" value="Unassembled WGS sequence"/>
</dbReference>
<dbReference type="PANTHER" id="PTHR43130:SF3">
    <property type="entry name" value="HTH-TYPE TRANSCRIPTIONAL REGULATOR RV1931C"/>
    <property type="match status" value="1"/>
</dbReference>
<dbReference type="PANTHER" id="PTHR43130">
    <property type="entry name" value="ARAC-FAMILY TRANSCRIPTIONAL REGULATOR"/>
    <property type="match status" value="1"/>
</dbReference>
<gene>
    <name evidence="4" type="ORF">SAMN05421594_0298</name>
</gene>
<evidence type="ECO:0000256" key="1">
    <source>
        <dbReference type="ARBA" id="ARBA00023015"/>
    </source>
</evidence>
<keyword evidence="2" id="KW-0804">Transcription</keyword>
<dbReference type="PROSITE" id="PS01124">
    <property type="entry name" value="HTH_ARAC_FAMILY_2"/>
    <property type="match status" value="1"/>
</dbReference>
<evidence type="ECO:0000256" key="2">
    <source>
        <dbReference type="ARBA" id="ARBA00023163"/>
    </source>
</evidence>
<dbReference type="Gene3D" id="3.40.50.880">
    <property type="match status" value="1"/>
</dbReference>
<protein>
    <submittedName>
        <fullName evidence="4">Transcriptional regulator GlxA family, contains an amidase domain and an AraC-type DNA-binding HTH domain</fullName>
    </submittedName>
</protein>
<name>A0A1I4VHJ6_CHROL</name>
<keyword evidence="4" id="KW-0238">DNA-binding</keyword>
<dbReference type="InterPro" id="IPR002818">
    <property type="entry name" value="DJ-1/PfpI"/>
</dbReference>
<dbReference type="InterPro" id="IPR018060">
    <property type="entry name" value="HTH_AraC"/>
</dbReference>
<dbReference type="SMART" id="SM00342">
    <property type="entry name" value="HTH_ARAC"/>
    <property type="match status" value="1"/>
</dbReference>
<dbReference type="SUPFAM" id="SSF46689">
    <property type="entry name" value="Homeodomain-like"/>
    <property type="match status" value="2"/>
</dbReference>
<dbReference type="Pfam" id="PF01965">
    <property type="entry name" value="DJ-1_PfpI"/>
    <property type="match status" value="1"/>
</dbReference>
<dbReference type="InterPro" id="IPR029062">
    <property type="entry name" value="Class_I_gatase-like"/>
</dbReference>
<keyword evidence="5" id="KW-1185">Reference proteome</keyword>
<dbReference type="Pfam" id="PF12833">
    <property type="entry name" value="HTH_18"/>
    <property type="match status" value="1"/>
</dbReference>
<evidence type="ECO:0000259" key="3">
    <source>
        <dbReference type="PROSITE" id="PS01124"/>
    </source>
</evidence>
<dbReference type="SUPFAM" id="SSF52317">
    <property type="entry name" value="Class I glutamine amidotransferase-like"/>
    <property type="match status" value="1"/>
</dbReference>
<dbReference type="AlphaFoldDB" id="A0A1I4VHJ6"/>
<dbReference type="OrthoDB" id="9803764at2"/>
<dbReference type="Gene3D" id="1.10.10.60">
    <property type="entry name" value="Homeodomain-like"/>
    <property type="match status" value="2"/>
</dbReference>
<dbReference type="InterPro" id="IPR009057">
    <property type="entry name" value="Homeodomain-like_sf"/>
</dbReference>
<evidence type="ECO:0000313" key="4">
    <source>
        <dbReference type="EMBL" id="SFN00590.1"/>
    </source>
</evidence>
<organism evidence="4 5">
    <name type="scientific">Chryseobacterium oleae</name>
    <dbReference type="NCBI Taxonomy" id="491207"/>
    <lineage>
        <taxon>Bacteria</taxon>
        <taxon>Pseudomonadati</taxon>
        <taxon>Bacteroidota</taxon>
        <taxon>Flavobacteriia</taxon>
        <taxon>Flavobacteriales</taxon>
        <taxon>Weeksellaceae</taxon>
        <taxon>Chryseobacterium group</taxon>
        <taxon>Chryseobacterium</taxon>
    </lineage>
</organism>
<dbReference type="RefSeq" id="WP_090022185.1">
    <property type="nucleotide sequence ID" value="NZ_FOVD01000001.1"/>
</dbReference>
<sequence>MKQVTILVPVGNVNLSSVVGTLEILTEANEYWRKAEKGSGIEIRVAGVLTELKENNSFYSLNPVDVSAVRKHDLVIIPSISHPKGFSQLINDNPELIDWIRKQYKEGAEIASICTGAFLLAATGLLNNKTCSTHWQAENDFKALFPDIDLQTDKLLLAGHGLYTNGGAFSFLNLVLLLVEKYFDRETAIYCSKVFQIDPGRSLQSPFAVFQPQKNHDDEVIIRAQSYIEQNVSEKISFEKLASQLAISRRNFDRRFIKATHNTPVEYMQRVKIEAAKSALERGRKGIFEIMDDVGYSDERTFKDVFKKLTGLSPTDYKARFNKESGFFQDLM</sequence>
<dbReference type="InterPro" id="IPR052158">
    <property type="entry name" value="INH-QAR"/>
</dbReference>
<reference evidence="5" key="1">
    <citation type="submission" date="2016-10" db="EMBL/GenBank/DDBJ databases">
        <authorList>
            <person name="Varghese N."/>
            <person name="Submissions S."/>
        </authorList>
    </citation>
    <scope>NUCLEOTIDE SEQUENCE [LARGE SCALE GENOMIC DNA]</scope>
    <source>
        <strain evidence="5">DSM 25575</strain>
    </source>
</reference>
<keyword evidence="1" id="KW-0805">Transcription regulation</keyword>
<evidence type="ECO:0000313" key="5">
    <source>
        <dbReference type="Proteomes" id="UP000198769"/>
    </source>
</evidence>
<dbReference type="EMBL" id="FOVD01000001">
    <property type="protein sequence ID" value="SFN00590.1"/>
    <property type="molecule type" value="Genomic_DNA"/>
</dbReference>
<proteinExistence type="predicted"/>
<accession>A0A1I4VHJ6</accession>